<comment type="subunit">
    <text evidence="6">The basal body constitutes a major portion of the flagellar organelle and consists of a number of rings mounted on a central rod.</text>
</comment>
<evidence type="ECO:0000256" key="3">
    <source>
        <dbReference type="ARBA" id="ARBA00014376"/>
    </source>
</evidence>
<dbReference type="RefSeq" id="WP_004096822.1">
    <property type="nucleotide sequence ID" value="NZ_AFGF01000126.1"/>
</dbReference>
<evidence type="ECO:0000256" key="5">
    <source>
        <dbReference type="ARBA" id="ARBA00024934"/>
    </source>
</evidence>
<keyword evidence="4 6" id="KW-0975">Bacterial flagellum</keyword>
<evidence type="ECO:0000256" key="4">
    <source>
        <dbReference type="ARBA" id="ARBA00023143"/>
    </source>
</evidence>
<evidence type="ECO:0000256" key="1">
    <source>
        <dbReference type="ARBA" id="ARBA00004117"/>
    </source>
</evidence>
<evidence type="ECO:0000313" key="9">
    <source>
        <dbReference type="Proteomes" id="UP000003240"/>
    </source>
</evidence>
<evidence type="ECO:0000256" key="6">
    <source>
        <dbReference type="PIRNR" id="PIRNR002889"/>
    </source>
</evidence>
<dbReference type="eggNOG" id="COG1815">
    <property type="taxonomic scope" value="Bacteria"/>
</dbReference>
<evidence type="ECO:0000259" key="7">
    <source>
        <dbReference type="Pfam" id="PF00460"/>
    </source>
</evidence>
<evidence type="ECO:0000256" key="2">
    <source>
        <dbReference type="ARBA" id="ARBA00009677"/>
    </source>
</evidence>
<sequence>MLKSLLSSPQVSALEKAISVASLRHKVISDNMANVNTPGFKRSEVVFEEKLQEAMQQQSAAKLPLVLTHERHLPSLHSKPKTNDMELRTVTDNSLRTDGNNVDIDAEMANMAKNSIYYNASIQKLSSYFSNIKSVINDGRR</sequence>
<organism evidence="8 9">
    <name type="scientific">Acetonema longum DSM 6540</name>
    <dbReference type="NCBI Taxonomy" id="1009370"/>
    <lineage>
        <taxon>Bacteria</taxon>
        <taxon>Bacillati</taxon>
        <taxon>Bacillota</taxon>
        <taxon>Negativicutes</taxon>
        <taxon>Acetonemataceae</taxon>
        <taxon>Acetonema</taxon>
    </lineage>
</organism>
<dbReference type="InterPro" id="IPR006300">
    <property type="entry name" value="FlgB"/>
</dbReference>
<dbReference type="PANTHER" id="PTHR30435">
    <property type="entry name" value="FLAGELLAR PROTEIN"/>
    <property type="match status" value="1"/>
</dbReference>
<dbReference type="PIRSF" id="PIRSF002889">
    <property type="entry name" value="Rod_FlgB"/>
    <property type="match status" value="1"/>
</dbReference>
<gene>
    <name evidence="8" type="ORF">ALO_14047</name>
</gene>
<dbReference type="GO" id="GO:0030694">
    <property type="term" value="C:bacterial-type flagellum basal body, rod"/>
    <property type="evidence" value="ECO:0007669"/>
    <property type="project" value="InterPro"/>
</dbReference>
<evidence type="ECO:0000313" key="8">
    <source>
        <dbReference type="EMBL" id="EGO63142.1"/>
    </source>
</evidence>
<name>F7NL37_9FIRM</name>
<dbReference type="NCBIfam" id="TIGR01396">
    <property type="entry name" value="FlgB"/>
    <property type="match status" value="1"/>
</dbReference>
<dbReference type="InterPro" id="IPR001444">
    <property type="entry name" value="Flag_bb_rod_N"/>
</dbReference>
<keyword evidence="8" id="KW-0969">Cilium</keyword>
<dbReference type="AlphaFoldDB" id="F7NL37"/>
<feature type="domain" description="Flagellar basal body rod protein N-terminal" evidence="7">
    <location>
        <begin position="19"/>
        <end position="41"/>
    </location>
</feature>
<dbReference type="PANTHER" id="PTHR30435:SF12">
    <property type="entry name" value="FLAGELLAR BASAL BODY ROD PROTEIN FLGB"/>
    <property type="match status" value="1"/>
</dbReference>
<dbReference type="GO" id="GO:0071978">
    <property type="term" value="P:bacterial-type flagellum-dependent swarming motility"/>
    <property type="evidence" value="ECO:0007669"/>
    <property type="project" value="TreeGrafter"/>
</dbReference>
<dbReference type="PROSITE" id="PS00588">
    <property type="entry name" value="FLAGELLA_BB_ROD"/>
    <property type="match status" value="1"/>
</dbReference>
<dbReference type="STRING" id="1009370.ALO_14047"/>
<dbReference type="OrthoDB" id="9792068at2"/>
<proteinExistence type="inferred from homology"/>
<accession>F7NL37</accession>
<dbReference type="Pfam" id="PF00460">
    <property type="entry name" value="Flg_bb_rod"/>
    <property type="match status" value="1"/>
</dbReference>
<dbReference type="InterPro" id="IPR019776">
    <property type="entry name" value="Flagellar_basal_body_rod_CS"/>
</dbReference>
<comment type="caution">
    <text evidence="8">The sequence shown here is derived from an EMBL/GenBank/DDBJ whole genome shotgun (WGS) entry which is preliminary data.</text>
</comment>
<keyword evidence="9" id="KW-1185">Reference proteome</keyword>
<comment type="function">
    <text evidence="5 6">Structural component of flagellum, the bacterial motility apparatus. Part of the rod structure of flagellar basal body.</text>
</comment>
<protein>
    <recommendedName>
        <fullName evidence="3 6">Flagellar basal body rod protein FlgB</fullName>
    </recommendedName>
</protein>
<reference evidence="8 9" key="1">
    <citation type="journal article" date="2011" name="EMBO J.">
        <title>Structural diversity of bacterial flagellar motors.</title>
        <authorList>
            <person name="Chen S."/>
            <person name="Beeby M."/>
            <person name="Murphy G.E."/>
            <person name="Leadbetter J.R."/>
            <person name="Hendrixson D.R."/>
            <person name="Briegel A."/>
            <person name="Li Z."/>
            <person name="Shi J."/>
            <person name="Tocheva E.I."/>
            <person name="Muller A."/>
            <person name="Dobro M.J."/>
            <person name="Jensen G.J."/>
        </authorList>
    </citation>
    <scope>NUCLEOTIDE SEQUENCE [LARGE SCALE GENOMIC DNA]</scope>
    <source>
        <strain evidence="8 9">DSM 6540</strain>
    </source>
</reference>
<keyword evidence="8" id="KW-0966">Cell projection</keyword>
<comment type="similarity">
    <text evidence="2 6">Belongs to the flagella basal body rod proteins family.</text>
</comment>
<dbReference type="Proteomes" id="UP000003240">
    <property type="component" value="Unassembled WGS sequence"/>
</dbReference>
<dbReference type="EMBL" id="AFGF01000126">
    <property type="protein sequence ID" value="EGO63142.1"/>
    <property type="molecule type" value="Genomic_DNA"/>
</dbReference>
<comment type="subcellular location">
    <subcellularLocation>
        <location evidence="1 6">Bacterial flagellum basal body</location>
    </subcellularLocation>
</comment>
<keyword evidence="8" id="KW-0282">Flagellum</keyword>